<evidence type="ECO:0000256" key="2">
    <source>
        <dbReference type="ARBA" id="ARBA00022692"/>
    </source>
</evidence>
<dbReference type="STRING" id="10228.B3S4W4"/>
<dbReference type="GO" id="GO:0004930">
    <property type="term" value="F:G protein-coupled receptor activity"/>
    <property type="evidence" value="ECO:0007669"/>
    <property type="project" value="UniProtKB-KW"/>
</dbReference>
<keyword evidence="7" id="KW-0807">Transducer</keyword>
<dbReference type="GO" id="GO:0016020">
    <property type="term" value="C:membrane"/>
    <property type="evidence" value="ECO:0007669"/>
    <property type="project" value="UniProtKB-SubCell"/>
</dbReference>
<keyword evidence="3 9" id="KW-1133">Transmembrane helix</keyword>
<dbReference type="HOGENOM" id="CLU_009579_6_0_1"/>
<gene>
    <name evidence="11" type="ORF">TRIADDRAFT_59369</name>
</gene>
<evidence type="ECO:0000256" key="7">
    <source>
        <dbReference type="ARBA" id="ARBA00023224"/>
    </source>
</evidence>
<dbReference type="SUPFAM" id="SSF81321">
    <property type="entry name" value="Family A G protein-coupled receptor-like"/>
    <property type="match status" value="1"/>
</dbReference>
<evidence type="ECO:0000256" key="1">
    <source>
        <dbReference type="ARBA" id="ARBA00004141"/>
    </source>
</evidence>
<evidence type="ECO:0000313" key="11">
    <source>
        <dbReference type="EMBL" id="EDV22161.1"/>
    </source>
</evidence>
<protein>
    <recommendedName>
        <fullName evidence="10">G-protein coupled receptors family 1 profile domain-containing protein</fullName>
    </recommendedName>
</protein>
<dbReference type="CTD" id="6756529"/>
<keyword evidence="12" id="KW-1185">Reference proteome</keyword>
<evidence type="ECO:0000259" key="10">
    <source>
        <dbReference type="PROSITE" id="PS50262"/>
    </source>
</evidence>
<evidence type="ECO:0000256" key="8">
    <source>
        <dbReference type="SAM" id="MobiDB-lite"/>
    </source>
</evidence>
<dbReference type="InterPro" id="IPR000276">
    <property type="entry name" value="GPCR_Rhodpsn"/>
</dbReference>
<dbReference type="KEGG" id="tad:TRIADDRAFT_59369"/>
<comment type="subcellular location">
    <subcellularLocation>
        <location evidence="1">Membrane</location>
        <topology evidence="1">Multi-pass membrane protein</topology>
    </subcellularLocation>
</comment>
<keyword evidence="5 9" id="KW-0472">Membrane</keyword>
<dbReference type="CDD" id="cd00637">
    <property type="entry name" value="7tm_classA_rhodopsin-like"/>
    <property type="match status" value="1"/>
</dbReference>
<feature type="domain" description="G-protein coupled receptors family 1 profile" evidence="10">
    <location>
        <begin position="27"/>
        <end position="309"/>
    </location>
</feature>
<dbReference type="PANTHER" id="PTHR24243">
    <property type="entry name" value="G-PROTEIN COUPLED RECEPTOR"/>
    <property type="match status" value="1"/>
</dbReference>
<feature type="transmembrane region" description="Helical" evidence="9">
    <location>
        <begin position="6"/>
        <end position="36"/>
    </location>
</feature>
<proteinExistence type="predicted"/>
<dbReference type="InParanoid" id="B3S4W4"/>
<name>B3S4W4_TRIAD</name>
<feature type="compositionally biased region" description="Polar residues" evidence="8">
    <location>
        <begin position="339"/>
        <end position="357"/>
    </location>
</feature>
<dbReference type="EMBL" id="DS985250">
    <property type="protein sequence ID" value="EDV22161.1"/>
    <property type="molecule type" value="Genomic_DNA"/>
</dbReference>
<accession>B3S4W4</accession>
<reference evidence="11 12" key="1">
    <citation type="journal article" date="2008" name="Nature">
        <title>The Trichoplax genome and the nature of placozoans.</title>
        <authorList>
            <person name="Srivastava M."/>
            <person name="Begovic E."/>
            <person name="Chapman J."/>
            <person name="Putnam N.H."/>
            <person name="Hellsten U."/>
            <person name="Kawashima T."/>
            <person name="Kuo A."/>
            <person name="Mitros T."/>
            <person name="Salamov A."/>
            <person name="Carpenter M.L."/>
            <person name="Signorovitch A.Y."/>
            <person name="Moreno M.A."/>
            <person name="Kamm K."/>
            <person name="Grimwood J."/>
            <person name="Schmutz J."/>
            <person name="Shapiro H."/>
            <person name="Grigoriev I.V."/>
            <person name="Buss L.W."/>
            <person name="Schierwater B."/>
            <person name="Dellaporta S.L."/>
            <person name="Rokhsar D.S."/>
        </authorList>
    </citation>
    <scope>NUCLEOTIDE SEQUENCE [LARGE SCALE GENOMIC DNA]</scope>
    <source>
        <strain evidence="11 12">Grell-BS-1999</strain>
    </source>
</reference>
<dbReference type="OMA" id="SCIRENT"/>
<dbReference type="PANTHER" id="PTHR24243:SF208">
    <property type="entry name" value="PYROKININ-1 RECEPTOR"/>
    <property type="match status" value="1"/>
</dbReference>
<dbReference type="InterPro" id="IPR017452">
    <property type="entry name" value="GPCR_Rhodpsn_7TM"/>
</dbReference>
<evidence type="ECO:0000313" key="12">
    <source>
        <dbReference type="Proteomes" id="UP000009022"/>
    </source>
</evidence>
<keyword evidence="2 9" id="KW-0812">Transmembrane</keyword>
<dbReference type="Proteomes" id="UP000009022">
    <property type="component" value="Unassembled WGS sequence"/>
</dbReference>
<keyword evidence="4" id="KW-0297">G-protein coupled receptor</keyword>
<dbReference type="GeneID" id="6756529"/>
<keyword evidence="6" id="KW-0675">Receptor</keyword>
<feature type="transmembrane region" description="Helical" evidence="9">
    <location>
        <begin position="89"/>
        <end position="110"/>
    </location>
</feature>
<feature type="region of interest" description="Disordered" evidence="8">
    <location>
        <begin position="339"/>
        <end position="399"/>
    </location>
</feature>
<feature type="transmembrane region" description="Helical" evidence="9">
    <location>
        <begin position="289"/>
        <end position="312"/>
    </location>
</feature>
<sequence length="428" mass="48564">MADQLTINAFLIIAVFYIIMMAVSIPANLLIIIATITDKKLRSPTNMLVCNLSVASLIIATLRIPVKLYELLNPDASFLFPNSTAMCQFQQILPASCVLCISITLTTICVDRFMAIMYPMKQHLKMTLIRLYIFLPCSWIVAFACFIAYASYATLFPYKGNIYCVPVYPKGQNDIIIHETTANETYPRTIEATKIAIWSLFIPFAFLIPSIIMSTLYIRLVLHLWSGKGPSDETHTIALRDQIKRLKQKRRVIKILIACCTVFIATNLPYYIIIMLLDMGFITVANTSIVVNTLIMVNLSAIAYNPIIYGYFNKSFRYRVDAMIRNMVGLTPRRRRTFTVSSNTATSQAPNNSQRYSPRQPGKTNPKETYLKTTPREPAKSCIRENTKPKVTESVKNTERASIETTLTESVYSYSIESFRHSKYSSDV</sequence>
<dbReference type="PRINTS" id="PR00237">
    <property type="entry name" value="GPCRRHODOPSN"/>
</dbReference>
<dbReference type="OrthoDB" id="10037617at2759"/>
<evidence type="ECO:0000256" key="6">
    <source>
        <dbReference type="ARBA" id="ARBA00023170"/>
    </source>
</evidence>
<dbReference type="eggNOG" id="KOG4219">
    <property type="taxonomic scope" value="Eukaryota"/>
</dbReference>
<dbReference type="FunFam" id="1.20.1070.10:FF:000419">
    <property type="entry name" value="Neuropeptide FF receptor 2"/>
    <property type="match status" value="1"/>
</dbReference>
<dbReference type="Pfam" id="PF00001">
    <property type="entry name" value="7tm_1"/>
    <property type="match status" value="1"/>
</dbReference>
<evidence type="ECO:0000256" key="5">
    <source>
        <dbReference type="ARBA" id="ARBA00023136"/>
    </source>
</evidence>
<dbReference type="PROSITE" id="PS50262">
    <property type="entry name" value="G_PROTEIN_RECEP_F1_2"/>
    <property type="match status" value="1"/>
</dbReference>
<dbReference type="PhylomeDB" id="B3S4W4"/>
<feature type="transmembrane region" description="Helical" evidence="9">
    <location>
        <begin position="48"/>
        <end position="69"/>
    </location>
</feature>
<evidence type="ECO:0000256" key="3">
    <source>
        <dbReference type="ARBA" id="ARBA00022989"/>
    </source>
</evidence>
<evidence type="ECO:0000256" key="9">
    <source>
        <dbReference type="SAM" id="Phobius"/>
    </source>
</evidence>
<evidence type="ECO:0000256" key="4">
    <source>
        <dbReference type="ARBA" id="ARBA00023040"/>
    </source>
</evidence>
<dbReference type="RefSeq" id="XP_002115316.1">
    <property type="nucleotide sequence ID" value="XM_002115280.1"/>
</dbReference>
<feature type="transmembrane region" description="Helical" evidence="9">
    <location>
        <begin position="252"/>
        <end position="277"/>
    </location>
</feature>
<dbReference type="SMART" id="SM01381">
    <property type="entry name" value="7TM_GPCR_Srsx"/>
    <property type="match status" value="1"/>
</dbReference>
<feature type="transmembrane region" description="Helical" evidence="9">
    <location>
        <begin position="131"/>
        <end position="152"/>
    </location>
</feature>
<feature type="compositionally biased region" description="Basic and acidic residues" evidence="8">
    <location>
        <begin position="365"/>
        <end position="399"/>
    </location>
</feature>
<organism evidence="11 12">
    <name type="scientific">Trichoplax adhaerens</name>
    <name type="common">Trichoplax reptans</name>
    <dbReference type="NCBI Taxonomy" id="10228"/>
    <lineage>
        <taxon>Eukaryota</taxon>
        <taxon>Metazoa</taxon>
        <taxon>Placozoa</taxon>
        <taxon>Uniplacotomia</taxon>
        <taxon>Trichoplacea</taxon>
        <taxon>Trichoplacidae</taxon>
        <taxon>Trichoplax</taxon>
    </lineage>
</organism>
<dbReference type="Gene3D" id="1.20.1070.10">
    <property type="entry name" value="Rhodopsin 7-helix transmembrane proteins"/>
    <property type="match status" value="1"/>
</dbReference>
<dbReference type="AlphaFoldDB" id="B3S4W4"/>
<feature type="transmembrane region" description="Helical" evidence="9">
    <location>
        <begin position="195"/>
        <end position="218"/>
    </location>
</feature>